<evidence type="ECO:0000256" key="8">
    <source>
        <dbReference type="ARBA" id="ARBA00034617"/>
    </source>
</evidence>
<dbReference type="InterPro" id="IPR013986">
    <property type="entry name" value="DExx_box_DNA_helicase_dom_sf"/>
</dbReference>
<comment type="catalytic activity">
    <reaction evidence="11">
        <text>ATP + H2O = ADP + phosphate + H(+)</text>
        <dbReference type="Rhea" id="RHEA:13065"/>
        <dbReference type="ChEBI" id="CHEBI:15377"/>
        <dbReference type="ChEBI" id="CHEBI:15378"/>
        <dbReference type="ChEBI" id="CHEBI:30616"/>
        <dbReference type="ChEBI" id="CHEBI:43474"/>
        <dbReference type="ChEBI" id="CHEBI:456216"/>
        <dbReference type="EC" id="5.6.2.4"/>
    </reaction>
</comment>
<feature type="region of interest" description="Disordered" evidence="13">
    <location>
        <begin position="794"/>
        <end position="824"/>
    </location>
</feature>
<evidence type="ECO:0000256" key="10">
    <source>
        <dbReference type="ARBA" id="ARBA00034923"/>
    </source>
</evidence>
<feature type="domain" description="UvrD-like helicase ATP-binding" evidence="14">
    <location>
        <begin position="5"/>
        <end position="339"/>
    </location>
</feature>
<keyword evidence="6" id="KW-0238">DNA-binding</keyword>
<evidence type="ECO:0000256" key="5">
    <source>
        <dbReference type="ARBA" id="ARBA00022840"/>
    </source>
</evidence>
<organism evidence="16 17">
    <name type="scientific">Aeromonas veronii</name>
    <dbReference type="NCBI Taxonomy" id="654"/>
    <lineage>
        <taxon>Bacteria</taxon>
        <taxon>Pseudomonadati</taxon>
        <taxon>Pseudomonadota</taxon>
        <taxon>Gammaproteobacteria</taxon>
        <taxon>Aeromonadales</taxon>
        <taxon>Aeromonadaceae</taxon>
        <taxon>Aeromonas</taxon>
    </lineage>
</organism>
<comment type="catalytic activity">
    <reaction evidence="8">
        <text>Couples ATP hydrolysis with the unwinding of duplex DNA by translocating in the 3'-5' direction.</text>
        <dbReference type="EC" id="5.6.2.4"/>
    </reaction>
</comment>
<evidence type="ECO:0000256" key="13">
    <source>
        <dbReference type="SAM" id="MobiDB-lite"/>
    </source>
</evidence>
<accession>A0A4S5CDP3</accession>
<evidence type="ECO:0000256" key="1">
    <source>
        <dbReference type="ARBA" id="ARBA00009922"/>
    </source>
</evidence>
<dbReference type="Pfam" id="PF13361">
    <property type="entry name" value="UvrD_C"/>
    <property type="match status" value="1"/>
</dbReference>
<dbReference type="EC" id="5.6.2.4" evidence="9"/>
<keyword evidence="2 12" id="KW-0547">Nucleotide-binding</keyword>
<gene>
    <name evidence="16" type="ORF">E8Q35_14935</name>
</gene>
<proteinExistence type="inferred from homology"/>
<dbReference type="GO" id="GO:0003677">
    <property type="term" value="F:DNA binding"/>
    <property type="evidence" value="ECO:0007669"/>
    <property type="project" value="UniProtKB-KW"/>
</dbReference>
<keyword evidence="5 12" id="KW-0067">ATP-binding</keyword>
<evidence type="ECO:0000256" key="7">
    <source>
        <dbReference type="ARBA" id="ARBA00023235"/>
    </source>
</evidence>
<dbReference type="Gene3D" id="1.10.10.160">
    <property type="match status" value="1"/>
</dbReference>
<evidence type="ECO:0000256" key="12">
    <source>
        <dbReference type="PROSITE-ProRule" id="PRU00560"/>
    </source>
</evidence>
<dbReference type="GO" id="GO:0016887">
    <property type="term" value="F:ATP hydrolysis activity"/>
    <property type="evidence" value="ECO:0007669"/>
    <property type="project" value="RHEA"/>
</dbReference>
<dbReference type="PROSITE" id="PS51198">
    <property type="entry name" value="UVRD_HELICASE_ATP_BIND"/>
    <property type="match status" value="1"/>
</dbReference>
<sequence length="824" mass="93440">MGMLDGLNERQRLAAQHIDGPALVNAGPGTGKTKLVTHRVAHLVKNNLDPRSILALTFTNAAAEEMRTRVHDVGGESCYPVVVGTFHSFVLRYILKPYAKHDFFKTAGYPNGVLTLDEDNATKLLDEAIKSQELPVRNLLDALGYKRKQISSKLSINRARGLTVMDMARTIMANYSDVNETWAKAMSLAASIEHPEEHSREKDDLKLLVNQQPYLIDGAINKVWRSYNELCQEVDGVDFDEMLVMADQLLKADPRVARSLGSRFDYIMLDEFQDTNPVQYSMICSIASKQRNPFNIFCVGDARQSIYKFRASDLTIMTNYPKQFEDCKVIDLIENYRSSNHIITTANTFGVTMAEQITDGVLEAKGANASDPNPVELHHFRNDRTEAAWMVTKAQELINQGQAPSGIYFLYRNKGLFRELESALSAQGLGFQIIGNISFWETREVKDITALLRVFARRQDAMAMARVIDNSNSGMTGANFRKVMHEKALPAWAALESRVTGGKSERAQSLKEFVSALKEHRERALVDADWEKWLQSSAVRMFMETGDTEDQARQYLAEILRIATPEELDRYRATFTDPNEGYRSIHDELPLVKELRSFWHGYMAPLLKAQESKSWEKKGLSEQEQDEAWGRRQNNINIVLEHITRTLESGVALDDVVSELTLRTENATENDRDSVRLLTMHASKGLEADHVFLLGVEQENFLRSEDYSTEDLAEEGRIFYVAMTRAKKQLYMTTAASRLINGEFRQNSELTFLDTIKPLLKIVNHDGLTEQNTNSDPADIQLKDEDWIALLDSTSSNQDQPLGKQSEIVPKVEDTSRKRRTYHI</sequence>
<evidence type="ECO:0000313" key="16">
    <source>
        <dbReference type="EMBL" id="THJ43599.1"/>
    </source>
</evidence>
<dbReference type="PANTHER" id="PTHR11070">
    <property type="entry name" value="UVRD / RECB / PCRA DNA HELICASE FAMILY MEMBER"/>
    <property type="match status" value="1"/>
</dbReference>
<dbReference type="PROSITE" id="PS51217">
    <property type="entry name" value="UVRD_HELICASE_CTER"/>
    <property type="match status" value="1"/>
</dbReference>
<evidence type="ECO:0000256" key="9">
    <source>
        <dbReference type="ARBA" id="ARBA00034808"/>
    </source>
</evidence>
<dbReference type="PANTHER" id="PTHR11070:SF2">
    <property type="entry name" value="ATP-DEPENDENT DNA HELICASE SRS2"/>
    <property type="match status" value="1"/>
</dbReference>
<feature type="binding site" evidence="12">
    <location>
        <begin position="26"/>
        <end position="33"/>
    </location>
    <ligand>
        <name>ATP</name>
        <dbReference type="ChEBI" id="CHEBI:30616"/>
    </ligand>
</feature>
<dbReference type="GO" id="GO:0005524">
    <property type="term" value="F:ATP binding"/>
    <property type="evidence" value="ECO:0007669"/>
    <property type="project" value="UniProtKB-UniRule"/>
</dbReference>
<evidence type="ECO:0000259" key="15">
    <source>
        <dbReference type="PROSITE" id="PS51217"/>
    </source>
</evidence>
<dbReference type="CDD" id="cd17932">
    <property type="entry name" value="DEXQc_UvrD"/>
    <property type="match status" value="1"/>
</dbReference>
<name>A0A4S5CDP3_AERVE</name>
<feature type="domain" description="UvrD-like helicase C-terminal" evidence="15">
    <location>
        <begin position="340"/>
        <end position="685"/>
    </location>
</feature>
<protein>
    <recommendedName>
        <fullName evidence="9">DNA 3'-5' helicase</fullName>
        <ecNumber evidence="9">5.6.2.4</ecNumber>
    </recommendedName>
    <alternativeName>
        <fullName evidence="10">DNA 3'-5' helicase II</fullName>
    </alternativeName>
</protein>
<comment type="similarity">
    <text evidence="1">Belongs to the helicase family. UvrD subfamily.</text>
</comment>
<dbReference type="AlphaFoldDB" id="A0A4S5CDP3"/>
<evidence type="ECO:0000256" key="2">
    <source>
        <dbReference type="ARBA" id="ARBA00022741"/>
    </source>
</evidence>
<dbReference type="InterPro" id="IPR014017">
    <property type="entry name" value="DNA_helicase_UvrD-like_C"/>
</dbReference>
<reference evidence="16 17" key="1">
    <citation type="submission" date="2019-04" db="EMBL/GenBank/DDBJ databases">
        <title>Comparative genomics of Aeromonas veronii strains pathogenic to fish.</title>
        <authorList>
            <person name="Cascarano M.C."/>
            <person name="Smyrli M."/>
            <person name="Katharios P."/>
        </authorList>
    </citation>
    <scope>NUCLEOTIDE SEQUENCE [LARGE SCALE GENOMIC DNA]</scope>
    <source>
        <strain evidence="16 17">XU1</strain>
    </source>
</reference>
<dbReference type="SUPFAM" id="SSF52540">
    <property type="entry name" value="P-loop containing nucleoside triphosphate hydrolases"/>
    <property type="match status" value="1"/>
</dbReference>
<keyword evidence="7" id="KW-0413">Isomerase</keyword>
<dbReference type="Gene3D" id="3.40.50.300">
    <property type="entry name" value="P-loop containing nucleotide triphosphate hydrolases"/>
    <property type="match status" value="3"/>
</dbReference>
<evidence type="ECO:0000256" key="3">
    <source>
        <dbReference type="ARBA" id="ARBA00022801"/>
    </source>
</evidence>
<comment type="caution">
    <text evidence="16">The sequence shown here is derived from an EMBL/GenBank/DDBJ whole genome shotgun (WGS) entry which is preliminary data.</text>
</comment>
<evidence type="ECO:0000256" key="11">
    <source>
        <dbReference type="ARBA" id="ARBA00048988"/>
    </source>
</evidence>
<dbReference type="GO" id="GO:0000725">
    <property type="term" value="P:recombinational repair"/>
    <property type="evidence" value="ECO:0007669"/>
    <property type="project" value="TreeGrafter"/>
</dbReference>
<dbReference type="InterPro" id="IPR000212">
    <property type="entry name" value="DNA_helicase_UvrD/REP"/>
</dbReference>
<dbReference type="Pfam" id="PF00580">
    <property type="entry name" value="UvrD-helicase"/>
    <property type="match status" value="1"/>
</dbReference>
<keyword evidence="4 12" id="KW-0347">Helicase</keyword>
<dbReference type="Proteomes" id="UP000309618">
    <property type="component" value="Unassembled WGS sequence"/>
</dbReference>
<dbReference type="EMBL" id="SSUX01000011">
    <property type="protein sequence ID" value="THJ43599.1"/>
    <property type="molecule type" value="Genomic_DNA"/>
</dbReference>
<evidence type="ECO:0000313" key="17">
    <source>
        <dbReference type="Proteomes" id="UP000309618"/>
    </source>
</evidence>
<dbReference type="GO" id="GO:0043138">
    <property type="term" value="F:3'-5' DNA helicase activity"/>
    <property type="evidence" value="ECO:0007669"/>
    <property type="project" value="UniProtKB-EC"/>
</dbReference>
<keyword evidence="3 12" id="KW-0378">Hydrolase</keyword>
<dbReference type="Gene3D" id="1.10.486.10">
    <property type="entry name" value="PCRA, domain 4"/>
    <property type="match status" value="1"/>
</dbReference>
<evidence type="ECO:0000259" key="14">
    <source>
        <dbReference type="PROSITE" id="PS51198"/>
    </source>
</evidence>
<evidence type="ECO:0000256" key="4">
    <source>
        <dbReference type="ARBA" id="ARBA00022806"/>
    </source>
</evidence>
<dbReference type="InterPro" id="IPR027417">
    <property type="entry name" value="P-loop_NTPase"/>
</dbReference>
<dbReference type="InterPro" id="IPR014016">
    <property type="entry name" value="UvrD-like_ATP-bd"/>
</dbReference>
<evidence type="ECO:0000256" key="6">
    <source>
        <dbReference type="ARBA" id="ARBA00023125"/>
    </source>
</evidence>